<evidence type="ECO:0000259" key="2">
    <source>
        <dbReference type="Pfam" id="PF13570"/>
    </source>
</evidence>
<dbReference type="Gene3D" id="3.40.50.12780">
    <property type="entry name" value="N-terminal domain of ligase-like"/>
    <property type="match status" value="1"/>
</dbReference>
<dbReference type="SMART" id="SM00564">
    <property type="entry name" value="PQQ"/>
    <property type="match status" value="4"/>
</dbReference>
<evidence type="ECO:0000313" key="3">
    <source>
        <dbReference type="EMBL" id="CAD7586342.1"/>
    </source>
</evidence>
<accession>A0A7R9JQS2</accession>
<dbReference type="Pfam" id="PF13570">
    <property type="entry name" value="Beta-prop_ACSF4"/>
    <property type="match status" value="1"/>
</dbReference>
<dbReference type="Pfam" id="PF00501">
    <property type="entry name" value="AMP-binding"/>
    <property type="match status" value="1"/>
</dbReference>
<dbReference type="InterPro" id="IPR036736">
    <property type="entry name" value="ACP-like_sf"/>
</dbReference>
<dbReference type="SUPFAM" id="SSF47336">
    <property type="entry name" value="ACP-like"/>
    <property type="match status" value="1"/>
</dbReference>
<dbReference type="Gene3D" id="3.30.300.30">
    <property type="match status" value="1"/>
</dbReference>
<evidence type="ECO:0000259" key="1">
    <source>
        <dbReference type="Pfam" id="PF00501"/>
    </source>
</evidence>
<dbReference type="InterPro" id="IPR018391">
    <property type="entry name" value="PQQ_b-propeller_rpt"/>
</dbReference>
<dbReference type="EMBL" id="OE839239">
    <property type="protein sequence ID" value="CAD7586342.1"/>
    <property type="molecule type" value="Genomic_DNA"/>
</dbReference>
<dbReference type="InterPro" id="IPR002372">
    <property type="entry name" value="PQQ_rpt_dom"/>
</dbReference>
<proteinExistence type="predicted"/>
<dbReference type="PANTHER" id="PTHR44394">
    <property type="entry name" value="BETA-ALANINE-ACTIVATING ENZYME"/>
    <property type="match status" value="1"/>
</dbReference>
<dbReference type="InterPro" id="IPR011047">
    <property type="entry name" value="Quinoprotein_ADH-like_sf"/>
</dbReference>
<gene>
    <name evidence="3" type="ORF">TGEB3V08_LOCUS718</name>
</gene>
<name>A0A7R9JQS2_TIMGE</name>
<dbReference type="SUPFAM" id="SSF50998">
    <property type="entry name" value="Quinoprotein alcohol dehydrogenase-like"/>
    <property type="match status" value="1"/>
</dbReference>
<dbReference type="InterPro" id="IPR015943">
    <property type="entry name" value="WD40/YVTN_repeat-like_dom_sf"/>
</dbReference>
<dbReference type="GO" id="GO:0043041">
    <property type="term" value="P:amino acid activation for nonribosomal peptide biosynthetic process"/>
    <property type="evidence" value="ECO:0007669"/>
    <property type="project" value="TreeGrafter"/>
</dbReference>
<dbReference type="SUPFAM" id="SSF56801">
    <property type="entry name" value="Acetyl-CoA synthetase-like"/>
    <property type="match status" value="1"/>
</dbReference>
<dbReference type="AlphaFoldDB" id="A0A7R9JQS2"/>
<feature type="domain" description="Pyrrolo-quinoline quinone repeat" evidence="2">
    <location>
        <begin position="622"/>
        <end position="873"/>
    </location>
</feature>
<feature type="domain" description="AMP-dependent synthetase/ligase" evidence="1">
    <location>
        <begin position="97"/>
        <end position="321"/>
    </location>
</feature>
<dbReference type="InterPro" id="IPR042099">
    <property type="entry name" value="ANL_N_sf"/>
</dbReference>
<reference evidence="3" key="1">
    <citation type="submission" date="2020-11" db="EMBL/GenBank/DDBJ databases">
        <authorList>
            <person name="Tran Van P."/>
        </authorList>
    </citation>
    <scope>NUCLEOTIDE SEQUENCE</scope>
</reference>
<dbReference type="Gene3D" id="2.130.10.10">
    <property type="entry name" value="YVTN repeat-like/Quinoprotein amine dehydrogenase"/>
    <property type="match status" value="1"/>
</dbReference>
<organism evidence="3">
    <name type="scientific">Timema genevievae</name>
    <name type="common">Walking stick</name>
    <dbReference type="NCBI Taxonomy" id="629358"/>
    <lineage>
        <taxon>Eukaryota</taxon>
        <taxon>Metazoa</taxon>
        <taxon>Ecdysozoa</taxon>
        <taxon>Arthropoda</taxon>
        <taxon>Hexapoda</taxon>
        <taxon>Insecta</taxon>
        <taxon>Pterygota</taxon>
        <taxon>Neoptera</taxon>
        <taxon>Polyneoptera</taxon>
        <taxon>Phasmatodea</taxon>
        <taxon>Timematodea</taxon>
        <taxon>Timematoidea</taxon>
        <taxon>Timematidae</taxon>
        <taxon>Timema</taxon>
    </lineage>
</organism>
<dbReference type="PANTHER" id="PTHR44394:SF1">
    <property type="entry name" value="BETA-ALANINE-ACTIVATING ENZYME"/>
    <property type="match status" value="1"/>
</dbReference>
<dbReference type="InterPro" id="IPR045851">
    <property type="entry name" value="AMP-bd_C_sf"/>
</dbReference>
<sequence>MTDNERRSDERLALRIMHMNKAFIYLDVTINKENISNDLKPLGVHWLVVENMDGNTPVFLLEHGVLRKRFTVHLVTIELWEIITSINEEKWKNHTSIEMAYAIKTSGTTGESKLIQVPHRCIVPNIQDLRGRLNLQPNDVIFQAAPLTFDPSIVDIFLALSSGAALLVVSNEVRLSHTRLSESLFPCTATPYLGVTVMQVTPSFLSWWPIETLQNIMFQPKSTLRALILGGEPPPHWDILMEWKGGNVDCKLFNIYGITEVSCWASLHEVDLCRDKSFVDKYRLENVNPIPLGTALSGTLLSVRDTLGVEVQEGEGEMFIGSMDRVCLINEELMANLELPLYRATGDIVKVDSQSGQLFYVGRKDRMVKRHGHRVSLYLVEQVANKCPGVGQCHCVWDSESGTLGLLLRSKVKCLEPAIRQYLVKSLPPAAIPDIITRIPVWPLTNNGKIDHQKLRQIMLCKVRDNEEPHFKVDAVDTFHKLWSKYLGLSKLQQQDTFVQHGGTSFIALQLLAEMEKITDQAVSPELIPKLLGGSSLRECCECLVSTSHSLNYAHQENSSGHSSLNLGTVVPSQINIDTVTKDSENSCSNSTENIKFTLVKNTSPLRLKKNIPEHYNNVLGSQGCYNGSVYCVHLSSGDALWEFPTRGMVKSSPTLCREGSAIVVGSYDQSLYCLSVQDGTKLWSVKPGEGSIFSSPCASSITHMVFVGTLDGTCAALSELDGSLVWASQLETPVFSSPALLSVDTRVLFVEVAGTLHCFSVLDGTKIWNMNIAGNIFSSPCVVSATVDNSLKEMILLGCHNKSIYCLHEDGDKIAIQWTKELDSPIFSTSCTSSFINCVNVEDKQENPSPSSSKKASVYAVVATTEGTCLVTKVFISIPAYREVYDYDETRIDKKWFNEGTSTYFQVGNGVKRHPMCNQKFNYFVSKWRITTRFLWNAKLQVNFLQIMVTNV</sequence>
<protein>
    <submittedName>
        <fullName evidence="3">Uncharacterized protein</fullName>
    </submittedName>
</protein>
<dbReference type="InterPro" id="IPR000873">
    <property type="entry name" value="AMP-dep_synth/lig_dom"/>
</dbReference>
<dbReference type="Gene3D" id="1.10.1200.10">
    <property type="entry name" value="ACP-like"/>
    <property type="match status" value="1"/>
</dbReference>
<dbReference type="InterPro" id="IPR052091">
    <property type="entry name" value="Beta-ala_Activ/Resist"/>
</dbReference>